<accession>A0A381ZQT7</accession>
<dbReference type="AlphaFoldDB" id="A0A381ZQT7"/>
<gene>
    <name evidence="1" type="ORF">METZ01_LOCUS144185</name>
</gene>
<name>A0A381ZQT7_9ZZZZ</name>
<protein>
    <submittedName>
        <fullName evidence="1">Uncharacterized protein</fullName>
    </submittedName>
</protein>
<evidence type="ECO:0000313" key="1">
    <source>
        <dbReference type="EMBL" id="SVA91331.1"/>
    </source>
</evidence>
<proteinExistence type="predicted"/>
<organism evidence="1">
    <name type="scientific">marine metagenome</name>
    <dbReference type="NCBI Taxonomy" id="408172"/>
    <lineage>
        <taxon>unclassified sequences</taxon>
        <taxon>metagenomes</taxon>
        <taxon>ecological metagenomes</taxon>
    </lineage>
</organism>
<sequence>MAYEKVFDELPEWKKSDISGSDRLSNELAKTIIEVAEDDKNELWLAE</sequence>
<dbReference type="EMBL" id="UINC01022201">
    <property type="protein sequence ID" value="SVA91331.1"/>
    <property type="molecule type" value="Genomic_DNA"/>
</dbReference>
<reference evidence="1" key="1">
    <citation type="submission" date="2018-05" db="EMBL/GenBank/DDBJ databases">
        <authorList>
            <person name="Lanie J.A."/>
            <person name="Ng W.-L."/>
            <person name="Kazmierczak K.M."/>
            <person name="Andrzejewski T.M."/>
            <person name="Davidsen T.M."/>
            <person name="Wayne K.J."/>
            <person name="Tettelin H."/>
            <person name="Glass J.I."/>
            <person name="Rusch D."/>
            <person name="Podicherti R."/>
            <person name="Tsui H.-C.T."/>
            <person name="Winkler M.E."/>
        </authorList>
    </citation>
    <scope>NUCLEOTIDE SEQUENCE</scope>
</reference>